<gene>
    <name evidence="3" type="ORF">RRG08_031789</name>
</gene>
<dbReference type="SUPFAM" id="SSF101898">
    <property type="entry name" value="NHL repeat"/>
    <property type="match status" value="1"/>
</dbReference>
<keyword evidence="1" id="KW-0175">Coiled coil</keyword>
<feature type="region of interest" description="Disordered" evidence="2">
    <location>
        <begin position="1211"/>
        <end position="1236"/>
    </location>
</feature>
<feature type="compositionally biased region" description="Low complexity" evidence="2">
    <location>
        <begin position="226"/>
        <end position="246"/>
    </location>
</feature>
<feature type="compositionally biased region" description="Low complexity" evidence="2">
    <location>
        <begin position="2068"/>
        <end position="2082"/>
    </location>
</feature>
<feature type="compositionally biased region" description="Polar residues" evidence="2">
    <location>
        <begin position="1320"/>
        <end position="1337"/>
    </location>
</feature>
<dbReference type="Proteomes" id="UP001283361">
    <property type="component" value="Unassembled WGS sequence"/>
</dbReference>
<keyword evidence="4" id="KW-1185">Reference proteome</keyword>
<sequence>MSSCKEGKPERDGNSADGDIGGSQSDITAHLPKETKETMGASQTHFSKRSQSRSAQGRKGQQTATTESINIAAATGGISDTAPSTARNVDASETSEFTTNAKPVERIETVTGEIETTTAKIAPTATVDVVADTATVNAFRDTATKVNTDTTESIVDDATAEVIAATATVEVMTDTVTSINGFATDEETSGAITAEEISDSAVAEEISDSATAEEISDSAKAEVISDSATAEEISESATAEEISDSAVAEEIYDSATAEEISDSAKTEEISDSATAEEISDFDTAEETSDFDTAEEISDSATTEVIAEADSATAEITDSAKCEKINGISTTNVTTEPAQTDRASEVASGKGRITTSVVTQGTTGTVAYYSSCDDRGLTEATGTRQVEGTTDVKLSKATTDTVIANSKLNAKARDFRPIEAKNTIKTETKMTEETYIASVESNPEIVSDRSRKDIGSLKTEREILLGDTGPDVAPISSKSVIGPTCSNSETVPIERITESAEPTGSNAEIGTGTKKNLAASTIDPALVNSIKEFVPLSRRAETIHASSNAEAESVFNNPYTVTVNRLASSWQTNLDRTESSEETNYTQLVYQNGNFPLYAPNIANAQFFDQNIARGAVFDQGTGNVASYAGNHALLEGNTVLLYSENAGRTNGLPAAWSFHGISNTVQTRHIPNVVPSQGMSTIFPVYDMFNNAQVTAGTQNVTAHPIQTGIVTHQMANTVPGHMVINNVPTPNMSNTALTHYTPSAFPNYGVINSVQTPRMPIVLPHHGMLNTASAHNATVSIENANGAPVRKSSFNNVSVAEVANCESPESKGAANKRPRSNYGRNSRSSSTLNRSRRASDIPPATTTNGTESTLVSTGSVSISASDSANTTDTPSKDTTLISVPTDTPFSSPAANTESNIPSNATNVMLTETTPGTSSSAATSTRSAVVNTLPTVSNISTAGAIIVPKKATHAVPTASASPVAVEVTQIAPTTSAINGSANATNDNIPTKANTSNAHTNIETESVPINTVTSKVQTRVKSNKKSTKAKASNVRNKAQTSDVAAETGTSNAPIQSKTSDVTTGAKTKVPNKAKTSNLAAEIGTDNAPIQSEISDVTTGAKTKVPIKAKTSNLAAETGTSNAPIQTETSDVTTGAKTKVPNKAKTSNLVAEIGTPIQTETRDVTTGAKTKVPNKAKISYVAAEIGTHNAPIQSKTSDVTTGAKTKVPNKAKTRNLAAETGTSNAPIQTETSDVTTGAKTKVPNEAKTNNVAAEIGTPIQTETRDVTTGAKTKVPNKAKISNVAAEIGTHNAPIQSETSDVTTGAKTKVPNKAKTRNLAAETGTSNAPIQTETSDVTTGAKTKVPNKAKTNNVAAEIGTPIQTETSDVTTGAKTKVPNKAKISNVAAEIGTPIQTGTSNAQIKTARELISDSETVSAEGATAAPSTSKSTKKLPENTSSKSRAQNRKLGRNKGNERQRRSTAQRSTEVLQENVQIFKKRLSTRMQESEMKIDKVQSDVSTLEKNVANWKRDLNNTFGNESSQKVIRPVEMYVDKLRHSVSFSTDTSQAASDESCWEELAKAKTLTHELLIQIEHIIKQLKHLPLRDIALGDIRFESLSEESISKDGVNYFDGCDPIDSVASSSRDNRFTKREPRSNNTQDQTEKSKDQTDSILPSFVRSTDKVSKNRVKGRRIKKRFPEPNPNSGLGALPDPAIHVTVHPGQEGQRVNINFRKNFPQSHPPTHTLEPPTGLERLFPRTRSTRSNQPERNERHYSFSTPPTAAATESRMPNENPVIEQSNLSVSSEPVLSPRSNSFGNRQKSPQEMFDNAAPQMSHFNSALLRSGRAQMEPAKSNLLNFNMGAQTYVNDIVVEVLKALLNPWFDLLNKLSGQLQPGAHPSTVQYNQHWHSRNRRRGYNARKINRMETERGDLTVNLTNKIENVQRQLSYPDSCASNSEISLPQPVTDTDEIPISASPSEDLADLNRQRHASRSDTSVINGENSQVMSDNESHDNLDLNEQSTSQCTEQNLESHPQKLVLKIAQLQSDPTTVSESAEVLTIELDDTKLSSEALGSDVKEVGNSGMQSNTSAEPNENNEQEVQNSPVHEGSGETNMPNEPRFNESRFSQERHGLNGHELGFIPRQQQHQRYRYNMSGYDSDRGIIQPDTHTGRHMSDINPFVRQGVDGSFTMDAKRIMQQFSGASLDIQFYRETGIWRFRYGQDIGRDDCNICPDNATYYSQTGSNRNRYNSNTYFTGRETFRRQRRFAWPPKNPFLNPDNNLASVGIGNPAFYQLKPRVSQMAIVFPQMTSDKYLSGMNSLVFLEREGLLVALDLKNSFVKNFLIYESQKGKPKVVSAGSLNFTSCQPLFMSKLDSSSVIVARMQSRLTVVKCGRSLNQPEWVHDFKCMRQYSGMTYLKENVVVCSCFSQRRIDVVRIRGVEIETITRVEDLEYRPEVLCYMPTTKLLVFLEKSETDGSFLVGVTKGGDVKFNVPFDPKPENSWNITQCCDTIVACCKNTNQFRLIGSDGKNLADIDFPPHALDRPFGLVFDTKGRLYVANEGVPNNGIPPFTKPNIRVFQFSHCN</sequence>
<feature type="compositionally biased region" description="Polar residues" evidence="2">
    <location>
        <begin position="1773"/>
        <end position="1799"/>
    </location>
</feature>
<feature type="region of interest" description="Disordered" evidence="2">
    <location>
        <begin position="1"/>
        <end position="104"/>
    </location>
</feature>
<feature type="compositionally biased region" description="Polar residues" evidence="2">
    <location>
        <begin position="1218"/>
        <end position="1236"/>
    </location>
</feature>
<evidence type="ECO:0000256" key="2">
    <source>
        <dbReference type="SAM" id="MobiDB-lite"/>
    </source>
</evidence>
<feature type="region of interest" description="Disordered" evidence="2">
    <location>
        <begin position="1409"/>
        <end position="1466"/>
    </location>
</feature>
<comment type="caution">
    <text evidence="3">The sequence shown here is derived from an EMBL/GenBank/DDBJ whole genome shotgun (WGS) entry which is preliminary data.</text>
</comment>
<feature type="compositionally biased region" description="Basic and acidic residues" evidence="2">
    <location>
        <begin position="1622"/>
        <end position="1632"/>
    </location>
</feature>
<evidence type="ECO:0000256" key="1">
    <source>
        <dbReference type="SAM" id="Coils"/>
    </source>
</evidence>
<dbReference type="EMBL" id="JAWDGP010006875">
    <property type="protein sequence ID" value="KAK3733848.1"/>
    <property type="molecule type" value="Genomic_DNA"/>
</dbReference>
<name>A0AAE0Y5P1_9GAST</name>
<feature type="region of interest" description="Disordered" evidence="2">
    <location>
        <begin position="2052"/>
        <end position="2102"/>
    </location>
</feature>
<feature type="compositionally biased region" description="Polar residues" evidence="2">
    <location>
        <begin position="845"/>
        <end position="910"/>
    </location>
</feature>
<feature type="region of interest" description="Disordered" evidence="2">
    <location>
        <begin position="805"/>
        <end position="923"/>
    </location>
</feature>
<protein>
    <submittedName>
        <fullName evidence="3">Uncharacterized protein</fullName>
    </submittedName>
</protein>
<feature type="compositionally biased region" description="Basic residues" evidence="2">
    <location>
        <begin position="1663"/>
        <end position="1673"/>
    </location>
</feature>
<feature type="compositionally biased region" description="Low complexity" evidence="2">
    <location>
        <begin position="821"/>
        <end position="834"/>
    </location>
</feature>
<accession>A0AAE0Y5P1</accession>
<feature type="compositionally biased region" description="Polar residues" evidence="2">
    <location>
        <begin position="1994"/>
        <end position="2008"/>
    </location>
</feature>
<feature type="region of interest" description="Disordered" evidence="2">
    <location>
        <begin position="1020"/>
        <end position="1068"/>
    </location>
</feature>
<feature type="region of interest" description="Disordered" evidence="2">
    <location>
        <begin position="1978"/>
        <end position="2008"/>
    </location>
</feature>
<feature type="compositionally biased region" description="Low complexity" evidence="2">
    <location>
        <begin position="911"/>
        <end position="923"/>
    </location>
</feature>
<proteinExistence type="predicted"/>
<reference evidence="3" key="1">
    <citation type="journal article" date="2023" name="G3 (Bethesda)">
        <title>A reference genome for the long-term kleptoplast-retaining sea slug Elysia crispata morphotype clarki.</title>
        <authorList>
            <person name="Eastman K.E."/>
            <person name="Pendleton A.L."/>
            <person name="Shaikh M.A."/>
            <person name="Suttiyut T."/>
            <person name="Ogas R."/>
            <person name="Tomko P."/>
            <person name="Gavelis G."/>
            <person name="Widhalm J.R."/>
            <person name="Wisecaver J.H."/>
        </authorList>
    </citation>
    <scope>NUCLEOTIDE SEQUENCE</scope>
    <source>
        <strain evidence="3">ECLA1</strain>
    </source>
</reference>
<feature type="compositionally biased region" description="Acidic residues" evidence="2">
    <location>
        <begin position="277"/>
        <end position="297"/>
    </location>
</feature>
<feature type="region of interest" description="Disordered" evidence="2">
    <location>
        <begin position="1313"/>
        <end position="1337"/>
    </location>
</feature>
<feature type="coiled-coil region" evidence="1">
    <location>
        <begin position="1475"/>
        <end position="1509"/>
    </location>
</feature>
<organism evidence="3 4">
    <name type="scientific">Elysia crispata</name>
    <name type="common">lettuce slug</name>
    <dbReference type="NCBI Taxonomy" id="231223"/>
    <lineage>
        <taxon>Eukaryota</taxon>
        <taxon>Metazoa</taxon>
        <taxon>Spiralia</taxon>
        <taxon>Lophotrochozoa</taxon>
        <taxon>Mollusca</taxon>
        <taxon>Gastropoda</taxon>
        <taxon>Heterobranchia</taxon>
        <taxon>Euthyneura</taxon>
        <taxon>Panpulmonata</taxon>
        <taxon>Sacoglossa</taxon>
        <taxon>Placobranchoidea</taxon>
        <taxon>Plakobranchidae</taxon>
        <taxon>Elysia</taxon>
    </lineage>
</organism>
<feature type="compositionally biased region" description="Polar residues" evidence="2">
    <location>
        <begin position="52"/>
        <end position="69"/>
    </location>
</feature>
<feature type="region of interest" description="Disordered" evidence="2">
    <location>
        <begin position="1113"/>
        <end position="1133"/>
    </location>
</feature>
<feature type="compositionally biased region" description="Basic and acidic residues" evidence="2">
    <location>
        <begin position="1"/>
        <end position="14"/>
    </location>
</feature>
<feature type="compositionally biased region" description="Polar residues" evidence="2">
    <location>
        <begin position="1033"/>
        <end position="1064"/>
    </location>
</feature>
<evidence type="ECO:0000313" key="3">
    <source>
        <dbReference type="EMBL" id="KAK3733848.1"/>
    </source>
</evidence>
<feature type="region of interest" description="Disordered" evidence="2">
    <location>
        <begin position="1714"/>
        <end position="1799"/>
    </location>
</feature>
<feature type="region of interest" description="Disordered" evidence="2">
    <location>
        <begin position="226"/>
        <end position="297"/>
    </location>
</feature>
<evidence type="ECO:0000313" key="4">
    <source>
        <dbReference type="Proteomes" id="UP001283361"/>
    </source>
</evidence>
<feature type="region of interest" description="Disordered" evidence="2">
    <location>
        <begin position="1616"/>
        <end position="1687"/>
    </location>
</feature>
<feature type="compositionally biased region" description="Polar residues" evidence="2">
    <location>
        <begin position="81"/>
        <end position="101"/>
    </location>
</feature>